<feature type="domain" description="Histidine kinase" evidence="6">
    <location>
        <begin position="182"/>
        <end position="404"/>
    </location>
</feature>
<dbReference type="Gene3D" id="3.30.565.10">
    <property type="entry name" value="Histidine kinase-like ATPase, C-terminal domain"/>
    <property type="match status" value="1"/>
</dbReference>
<dbReference type="PANTHER" id="PTHR43047">
    <property type="entry name" value="TWO-COMPONENT HISTIDINE PROTEIN KINASE"/>
    <property type="match status" value="1"/>
</dbReference>
<dbReference type="SUPFAM" id="SSF55781">
    <property type="entry name" value="GAF domain-like"/>
    <property type="match status" value="1"/>
</dbReference>
<gene>
    <name evidence="7" type="ORF">FJZ47_15635</name>
</gene>
<dbReference type="Pfam" id="PF00512">
    <property type="entry name" value="HisKA"/>
    <property type="match status" value="1"/>
</dbReference>
<dbReference type="PRINTS" id="PR00344">
    <property type="entry name" value="BCTRLSENSOR"/>
</dbReference>
<keyword evidence="4" id="KW-0808">Transferase</keyword>
<dbReference type="InterPro" id="IPR036097">
    <property type="entry name" value="HisK_dim/P_sf"/>
</dbReference>
<evidence type="ECO:0000259" key="6">
    <source>
        <dbReference type="PROSITE" id="PS50109"/>
    </source>
</evidence>
<organism evidence="7 8">
    <name type="scientific">Tectimicrobiota bacterium</name>
    <dbReference type="NCBI Taxonomy" id="2528274"/>
    <lineage>
        <taxon>Bacteria</taxon>
        <taxon>Pseudomonadati</taxon>
        <taxon>Nitrospinota/Tectimicrobiota group</taxon>
        <taxon>Candidatus Tectimicrobiota</taxon>
    </lineage>
</organism>
<dbReference type="InterPro" id="IPR029016">
    <property type="entry name" value="GAF-like_dom_sf"/>
</dbReference>
<dbReference type="PANTHER" id="PTHR43047:SF72">
    <property type="entry name" value="OSMOSENSING HISTIDINE PROTEIN KINASE SLN1"/>
    <property type="match status" value="1"/>
</dbReference>
<dbReference type="FunFam" id="3.30.565.10:FF:000010">
    <property type="entry name" value="Sensor histidine kinase RcsC"/>
    <property type="match status" value="1"/>
</dbReference>
<reference evidence="7" key="1">
    <citation type="submission" date="2019-03" db="EMBL/GenBank/DDBJ databases">
        <title>Lake Tanganyika Metagenome-Assembled Genomes (MAGs).</title>
        <authorList>
            <person name="Tran P."/>
        </authorList>
    </citation>
    <scope>NUCLEOTIDE SEQUENCE</scope>
    <source>
        <strain evidence="7">K_DeepCast_65m_m2_066</strain>
    </source>
</reference>
<proteinExistence type="predicted"/>
<dbReference type="PROSITE" id="PS50109">
    <property type="entry name" value="HIS_KIN"/>
    <property type="match status" value="1"/>
</dbReference>
<keyword evidence="5 7" id="KW-0418">Kinase</keyword>
<comment type="caution">
    <text evidence="7">The sequence shown here is derived from an EMBL/GenBank/DDBJ whole genome shotgun (WGS) entry which is preliminary data.</text>
</comment>
<protein>
    <recommendedName>
        <fullName evidence="2">histidine kinase</fullName>
        <ecNumber evidence="2">2.7.13.3</ecNumber>
    </recommendedName>
</protein>
<dbReference type="InterPro" id="IPR005467">
    <property type="entry name" value="His_kinase_dom"/>
</dbReference>
<dbReference type="Pfam" id="PF01590">
    <property type="entry name" value="GAF"/>
    <property type="match status" value="1"/>
</dbReference>
<dbReference type="EC" id="2.7.13.3" evidence="2"/>
<evidence type="ECO:0000256" key="2">
    <source>
        <dbReference type="ARBA" id="ARBA00012438"/>
    </source>
</evidence>
<dbReference type="GO" id="GO:0000155">
    <property type="term" value="F:phosphorelay sensor kinase activity"/>
    <property type="evidence" value="ECO:0007669"/>
    <property type="project" value="InterPro"/>
</dbReference>
<dbReference type="Pfam" id="PF02518">
    <property type="entry name" value="HATPase_c"/>
    <property type="match status" value="1"/>
</dbReference>
<dbReference type="Gene3D" id="1.10.287.130">
    <property type="match status" value="1"/>
</dbReference>
<dbReference type="GO" id="GO:0009927">
    <property type="term" value="F:histidine phosphotransfer kinase activity"/>
    <property type="evidence" value="ECO:0007669"/>
    <property type="project" value="TreeGrafter"/>
</dbReference>
<dbReference type="CDD" id="cd16922">
    <property type="entry name" value="HATPase_EvgS-ArcB-TorS-like"/>
    <property type="match status" value="1"/>
</dbReference>
<evidence type="ECO:0000256" key="5">
    <source>
        <dbReference type="ARBA" id="ARBA00022777"/>
    </source>
</evidence>
<dbReference type="Gene3D" id="3.30.450.40">
    <property type="match status" value="1"/>
</dbReference>
<dbReference type="GO" id="GO:0005886">
    <property type="term" value="C:plasma membrane"/>
    <property type="evidence" value="ECO:0007669"/>
    <property type="project" value="TreeGrafter"/>
</dbReference>
<dbReference type="InterPro" id="IPR036890">
    <property type="entry name" value="HATPase_C_sf"/>
</dbReference>
<dbReference type="EMBL" id="VGLS01000513">
    <property type="protein sequence ID" value="MBM3225215.1"/>
    <property type="molecule type" value="Genomic_DNA"/>
</dbReference>
<sequence length="411" mass="45316">MLVGTPAASVWRLDTAAGQLHASAFWGLHSDRPVPPPRLRMEQDALGWVARHQQWLQTSDVYGDTRFGAVEFWRQCGWPSFLGIPLLLDDKPFAVIACHSPVPVALGRDTRRLLDVFLARASITVRNAFLYATESTAHQAAASSVYAQATMAVRHASLHAAETMARAALEAATRAKNTFLANMSHELRTPLNAIINYSELLLEETTEQGHTGYSADLRKIHLAGKRLLSLLNDILDFARIESGKVTLAHELFHVPSMVRELTRILQPLLTQHANTLETHVAPDAEMLYADQSKVQQSLLQLLSNACKFTTHGHIRLDVEYDSSAEPPMVQFRVCDTGIGIHAEQIPRLFQIFTQADDTASRQYDGTGLGLAISQRLCQLMGGEITVSSMPGQGSTFIMHIPTQPLLASVEL</sequence>
<comment type="catalytic activity">
    <reaction evidence="1">
        <text>ATP + protein L-histidine = ADP + protein N-phospho-L-histidine.</text>
        <dbReference type="EC" id="2.7.13.3"/>
    </reaction>
</comment>
<dbReference type="SUPFAM" id="SSF55874">
    <property type="entry name" value="ATPase domain of HSP90 chaperone/DNA topoisomerase II/histidine kinase"/>
    <property type="match status" value="1"/>
</dbReference>
<dbReference type="CDD" id="cd00082">
    <property type="entry name" value="HisKA"/>
    <property type="match status" value="1"/>
</dbReference>
<name>A0A937W3R8_UNCTE</name>
<dbReference type="InterPro" id="IPR003661">
    <property type="entry name" value="HisK_dim/P_dom"/>
</dbReference>
<dbReference type="SUPFAM" id="SSF47384">
    <property type="entry name" value="Homodimeric domain of signal transducing histidine kinase"/>
    <property type="match status" value="1"/>
</dbReference>
<dbReference type="InterPro" id="IPR003594">
    <property type="entry name" value="HATPase_dom"/>
</dbReference>
<dbReference type="Proteomes" id="UP000712673">
    <property type="component" value="Unassembled WGS sequence"/>
</dbReference>
<keyword evidence="3" id="KW-0597">Phosphoprotein</keyword>
<evidence type="ECO:0000313" key="7">
    <source>
        <dbReference type="EMBL" id="MBM3225215.1"/>
    </source>
</evidence>
<evidence type="ECO:0000256" key="1">
    <source>
        <dbReference type="ARBA" id="ARBA00000085"/>
    </source>
</evidence>
<dbReference type="InterPro" id="IPR003018">
    <property type="entry name" value="GAF"/>
</dbReference>
<evidence type="ECO:0000256" key="4">
    <source>
        <dbReference type="ARBA" id="ARBA00022679"/>
    </source>
</evidence>
<evidence type="ECO:0000313" key="8">
    <source>
        <dbReference type="Proteomes" id="UP000712673"/>
    </source>
</evidence>
<dbReference type="SMART" id="SM00387">
    <property type="entry name" value="HATPase_c"/>
    <property type="match status" value="1"/>
</dbReference>
<dbReference type="InterPro" id="IPR004358">
    <property type="entry name" value="Sig_transdc_His_kin-like_C"/>
</dbReference>
<dbReference type="AlphaFoldDB" id="A0A937W3R8"/>
<accession>A0A937W3R8</accession>
<evidence type="ECO:0000256" key="3">
    <source>
        <dbReference type="ARBA" id="ARBA00022553"/>
    </source>
</evidence>
<dbReference type="SMART" id="SM00388">
    <property type="entry name" value="HisKA"/>
    <property type="match status" value="1"/>
</dbReference>